<sequence>MKITYIYIIKTLKTGMFDFLKGNKPDNENKACIIINHEPPEIDINTSPLNLTTLPTRDQLVLLLICKTNINTPRTLGHRLDMCDFPGNEGISIANLVNNQLIYFAKTNGLGHPIKYAVTDFGDQFLKKTLIHDKIIDYIKQMSNPDFMLKLVQAILEKMRSEQ</sequence>
<proteinExistence type="predicted"/>
<name>A0A7D4UCJ9_9SPHI</name>
<dbReference type="EMBL" id="CP054139">
    <property type="protein sequence ID" value="QKJ29419.1"/>
    <property type="molecule type" value="Genomic_DNA"/>
</dbReference>
<reference evidence="1 2" key="1">
    <citation type="submission" date="2020-05" db="EMBL/GenBank/DDBJ databases">
        <title>Mucilaginibacter mali sp. nov.</title>
        <authorList>
            <person name="Kim H.S."/>
            <person name="Lee K.C."/>
            <person name="Suh M.K."/>
            <person name="Kim J.-S."/>
            <person name="Han K.-I."/>
            <person name="Eom M.K."/>
            <person name="Shin Y.K."/>
            <person name="Lee J.-S."/>
        </authorList>
    </citation>
    <scope>NUCLEOTIDE SEQUENCE [LARGE SCALE GENOMIC DNA]</scope>
    <source>
        <strain evidence="1 2">G2-14</strain>
    </source>
</reference>
<evidence type="ECO:0000313" key="1">
    <source>
        <dbReference type="EMBL" id="QKJ29419.1"/>
    </source>
</evidence>
<gene>
    <name evidence="1" type="ORF">HQ865_06495</name>
</gene>
<accession>A0A7D4UCJ9</accession>
<dbReference type="RefSeq" id="WP_173414113.1">
    <property type="nucleotide sequence ID" value="NZ_CP054139.1"/>
</dbReference>
<organism evidence="1 2">
    <name type="scientific">Mucilaginibacter mali</name>
    <dbReference type="NCBI Taxonomy" id="2740462"/>
    <lineage>
        <taxon>Bacteria</taxon>
        <taxon>Pseudomonadati</taxon>
        <taxon>Bacteroidota</taxon>
        <taxon>Sphingobacteriia</taxon>
        <taxon>Sphingobacteriales</taxon>
        <taxon>Sphingobacteriaceae</taxon>
        <taxon>Mucilaginibacter</taxon>
    </lineage>
</organism>
<dbReference type="AlphaFoldDB" id="A0A7D4UCJ9"/>
<evidence type="ECO:0000313" key="2">
    <source>
        <dbReference type="Proteomes" id="UP000505355"/>
    </source>
</evidence>
<dbReference type="KEGG" id="mmab:HQ865_06495"/>
<dbReference type="Proteomes" id="UP000505355">
    <property type="component" value="Chromosome"/>
</dbReference>
<keyword evidence="2" id="KW-1185">Reference proteome</keyword>
<protein>
    <submittedName>
        <fullName evidence="1">Uncharacterized protein</fullName>
    </submittedName>
</protein>